<keyword evidence="5" id="KW-0067">ATP-binding</keyword>
<organism evidence="9 10">
    <name type="scientific">Micromonospora purpureochromogenes</name>
    <dbReference type="NCBI Taxonomy" id="47872"/>
    <lineage>
        <taxon>Bacteria</taxon>
        <taxon>Bacillati</taxon>
        <taxon>Actinomycetota</taxon>
        <taxon>Actinomycetes</taxon>
        <taxon>Micromonosporales</taxon>
        <taxon>Micromonosporaceae</taxon>
        <taxon>Micromonospora</taxon>
    </lineage>
</organism>
<dbReference type="EMBL" id="LT607410">
    <property type="protein sequence ID" value="SCE68859.1"/>
    <property type="molecule type" value="Genomic_DNA"/>
</dbReference>
<evidence type="ECO:0000256" key="5">
    <source>
        <dbReference type="ARBA" id="ARBA00022840"/>
    </source>
</evidence>
<dbReference type="GO" id="GO:0005524">
    <property type="term" value="F:ATP binding"/>
    <property type="evidence" value="ECO:0007669"/>
    <property type="project" value="UniProtKB-KW"/>
</dbReference>
<evidence type="ECO:0000256" key="7">
    <source>
        <dbReference type="SAM" id="Phobius"/>
    </source>
</evidence>
<dbReference type="Gene3D" id="1.10.510.10">
    <property type="entry name" value="Transferase(Phosphotransferase) domain 1"/>
    <property type="match status" value="1"/>
</dbReference>
<protein>
    <recommendedName>
        <fullName evidence="1">non-specific serine/threonine protein kinase</fullName>
        <ecNumber evidence="1">2.7.11.1</ecNumber>
    </recommendedName>
</protein>
<reference evidence="9 10" key="1">
    <citation type="submission" date="2016-06" db="EMBL/GenBank/DDBJ databases">
        <authorList>
            <person name="Kjaerup R.B."/>
            <person name="Dalgaard T.S."/>
            <person name="Juul-Madsen H.R."/>
        </authorList>
    </citation>
    <scope>NUCLEOTIDE SEQUENCE [LARGE SCALE GENOMIC DNA]</scope>
    <source>
        <strain evidence="9 10">DSM 43821</strain>
    </source>
</reference>
<dbReference type="InterPro" id="IPR000719">
    <property type="entry name" value="Prot_kinase_dom"/>
</dbReference>
<dbReference type="InterPro" id="IPR008271">
    <property type="entry name" value="Ser/Thr_kinase_AS"/>
</dbReference>
<evidence type="ECO:0000259" key="8">
    <source>
        <dbReference type="PROSITE" id="PS50011"/>
    </source>
</evidence>
<evidence type="ECO:0000256" key="3">
    <source>
        <dbReference type="ARBA" id="ARBA00022741"/>
    </source>
</evidence>
<dbReference type="InterPro" id="IPR011009">
    <property type="entry name" value="Kinase-like_dom_sf"/>
</dbReference>
<gene>
    <name evidence="9" type="ORF">GA0074696_0240</name>
</gene>
<dbReference type="GO" id="GO:0004674">
    <property type="term" value="F:protein serine/threonine kinase activity"/>
    <property type="evidence" value="ECO:0007669"/>
    <property type="project" value="UniProtKB-EC"/>
</dbReference>
<feature type="transmembrane region" description="Helical" evidence="7">
    <location>
        <begin position="592"/>
        <end position="613"/>
    </location>
</feature>
<keyword evidence="7" id="KW-1133">Transmembrane helix</keyword>
<dbReference type="Pfam" id="PF00069">
    <property type="entry name" value="Pkinase"/>
    <property type="match status" value="1"/>
</dbReference>
<keyword evidence="7" id="KW-0812">Transmembrane</keyword>
<dbReference type="SMART" id="SM00220">
    <property type="entry name" value="S_TKc"/>
    <property type="match status" value="1"/>
</dbReference>
<feature type="domain" description="Protein kinase" evidence="8">
    <location>
        <begin position="60"/>
        <end position="293"/>
    </location>
</feature>
<dbReference type="RefSeq" id="WP_088959381.1">
    <property type="nucleotide sequence ID" value="NZ_LT607410.1"/>
</dbReference>
<dbReference type="SUPFAM" id="SSF56112">
    <property type="entry name" value="Protein kinase-like (PK-like)"/>
    <property type="match status" value="1"/>
</dbReference>
<keyword evidence="7" id="KW-0472">Membrane</keyword>
<evidence type="ECO:0000256" key="1">
    <source>
        <dbReference type="ARBA" id="ARBA00012513"/>
    </source>
</evidence>
<feature type="transmembrane region" description="Helical" evidence="7">
    <location>
        <begin position="625"/>
        <end position="649"/>
    </location>
</feature>
<evidence type="ECO:0000256" key="4">
    <source>
        <dbReference type="ARBA" id="ARBA00022777"/>
    </source>
</evidence>
<evidence type="ECO:0000256" key="6">
    <source>
        <dbReference type="SAM" id="MobiDB-lite"/>
    </source>
</evidence>
<keyword evidence="3" id="KW-0547">Nucleotide-binding</keyword>
<dbReference type="EC" id="2.7.11.1" evidence="1"/>
<dbReference type="PANTHER" id="PTHR43671:SF13">
    <property type="entry name" value="SERINE_THREONINE-PROTEIN KINASE NEK2"/>
    <property type="match status" value="1"/>
</dbReference>
<dbReference type="Proteomes" id="UP000198228">
    <property type="component" value="Chromosome I"/>
</dbReference>
<dbReference type="PROSITE" id="PS50011">
    <property type="entry name" value="PROTEIN_KINASE_DOM"/>
    <property type="match status" value="1"/>
</dbReference>
<name>A0A1C4UB56_9ACTN</name>
<evidence type="ECO:0000313" key="9">
    <source>
        <dbReference type="EMBL" id="SCE68859.1"/>
    </source>
</evidence>
<dbReference type="AlphaFoldDB" id="A0A1C4UB56"/>
<dbReference type="PROSITE" id="PS00108">
    <property type="entry name" value="PROTEIN_KINASE_ST"/>
    <property type="match status" value="1"/>
</dbReference>
<evidence type="ECO:0000313" key="10">
    <source>
        <dbReference type="Proteomes" id="UP000198228"/>
    </source>
</evidence>
<evidence type="ECO:0000256" key="2">
    <source>
        <dbReference type="ARBA" id="ARBA00022679"/>
    </source>
</evidence>
<feature type="transmembrane region" description="Helical" evidence="7">
    <location>
        <begin position="680"/>
        <end position="701"/>
    </location>
</feature>
<feature type="region of interest" description="Disordered" evidence="6">
    <location>
        <begin position="295"/>
        <end position="319"/>
    </location>
</feature>
<feature type="region of interest" description="Disordered" evidence="6">
    <location>
        <begin position="734"/>
        <end position="759"/>
    </location>
</feature>
<keyword evidence="4 9" id="KW-0418">Kinase</keyword>
<sequence length="759" mass="83188">MSQPDRPAVLDETLLDAGRTRLFPPARGGDALDETLLDIGRSRPDGWPADGLPAGLTARYELLRRLKRPGLFVVRVRADGTEAVVKRHQPARRPDPALAAYLAGRHPRVVRHLEFEAEYSVMDFVPGQTLRERQRADSRGFGLAQLTSVVQQVAAALIGLHRCGYVHRDVKPANVMLDGTEATLVDFGVAGPLGAAGWPEPISSFYQPPEWSNLRQVGAATDWWGLGMTVLELAAGEHPFEGLSDEDVRRHFGQTRPVDVSGVPDDRLRALCQGLLVTDPADRWSGTEVGLWLAGRAPAPPRTTPSATSTADAAEQPYRFRGSSYQRRDELATAMTTAWNHSVRTIVERDGGLDGLSAWLDQFSDDDAAEARRVVAAVGEATESGHLRLLRILRALDPARPAVYRNHVISRLGLLAIARRAMENEGDNPEVLSDLWNGRLLREFDTSVPADAERGGQALTDLDRAWRRAYREWPELVRQVTDPEAQRHLRDTVTDRDRVAVCLRVALRQPDDLRAVLEQMRRTDAELAWEVPWFTDLAHDPATVWAALLLAGFATARARTIADRVQVRELGEESTRAIAAFREWSRRQNRPVALGWAVTGVCLIAVAWVAAITGADAAGRADDRVIGLAWVAASCCLSVSLLAEGLLAVQIGGRFHNRYSIPGAGAIALRPLGRWMQRSWASAALALLGALAAVALVASLFPQYLVIATTVGQLAWVSRRWTAWGRQVTAEEEQIAAAERRRPSDNDDGPDRAAEGADS</sequence>
<proteinExistence type="predicted"/>
<keyword evidence="2" id="KW-0808">Transferase</keyword>
<dbReference type="InterPro" id="IPR050660">
    <property type="entry name" value="NEK_Ser/Thr_kinase"/>
</dbReference>
<feature type="compositionally biased region" description="Basic and acidic residues" evidence="6">
    <location>
        <begin position="738"/>
        <end position="759"/>
    </location>
</feature>
<dbReference type="PANTHER" id="PTHR43671">
    <property type="entry name" value="SERINE/THREONINE-PROTEIN KINASE NEK"/>
    <property type="match status" value="1"/>
</dbReference>
<accession>A0A1C4UB56</accession>